<dbReference type="InterPro" id="IPR000980">
    <property type="entry name" value="SH2"/>
</dbReference>
<sequence length="500" mass="57158">MTIGSNHTVLMSRREIERRCSTLYRQEKSRSGKICHYSGSRTKVQKTSCLRSCLMFCFKAWARMDHKEPQTDALTEGTEGQLRELASKWFIETQVPLLVHNGFFPNWFKGFISRKNAEEILREKQLGCFLIRLSDKAIGYILSYRGRDRCRHFVINQNEIGHFVVSGDNEEHHTVSDLVEYYKTSPIEPFGEYLTSSCSETPNEDLYDIIQVGPKEIPVVKAVKNMKKQPSDLASEHPPTRPQKINRTLEEVPPLPRRTWHFDASPQHDKDNVLYAQLKKQSPSQIPKSQPICQDHLPRDNPGRAQLGKSTTCVQNISRCSPSGPDSVYTALSHVLEQSSKSRSLPFLGNCSEGEQYYKLSAPTYTPPRLSPQPTRQATGGLPRSKMTDSRLNSSNNLDYMNDNAIYHLAGRPSGPHTTSSENRPLTSQHYIDSVYSVVSSEALPECFSQDNTYELIPEHEDTAHTEPKINTYEPLEDIRPKVVKNDRRKWLFSEAKRKW</sequence>
<evidence type="ECO:0000313" key="5">
    <source>
        <dbReference type="Ensembl" id="ENSMAMP00000010946.1"/>
    </source>
</evidence>
<dbReference type="RefSeq" id="XP_026167327.1">
    <property type="nucleotide sequence ID" value="XM_026311542.1"/>
</dbReference>
<evidence type="ECO:0000256" key="1">
    <source>
        <dbReference type="ARBA" id="ARBA00022999"/>
    </source>
</evidence>
<evidence type="ECO:0000256" key="2">
    <source>
        <dbReference type="PROSITE-ProRule" id="PRU00191"/>
    </source>
</evidence>
<organism evidence="5 6">
    <name type="scientific">Mastacembelus armatus</name>
    <name type="common">zig-zag eel</name>
    <dbReference type="NCBI Taxonomy" id="205130"/>
    <lineage>
        <taxon>Eukaryota</taxon>
        <taxon>Metazoa</taxon>
        <taxon>Chordata</taxon>
        <taxon>Craniata</taxon>
        <taxon>Vertebrata</taxon>
        <taxon>Euteleostomi</taxon>
        <taxon>Actinopterygii</taxon>
        <taxon>Neopterygii</taxon>
        <taxon>Teleostei</taxon>
        <taxon>Neoteleostei</taxon>
        <taxon>Acanthomorphata</taxon>
        <taxon>Anabantaria</taxon>
        <taxon>Synbranchiformes</taxon>
        <taxon>Mastacembelidae</taxon>
        <taxon>Mastacembelus</taxon>
    </lineage>
</organism>
<feature type="region of interest" description="Disordered" evidence="3">
    <location>
        <begin position="363"/>
        <end position="391"/>
    </location>
</feature>
<dbReference type="PROSITE" id="PS50001">
    <property type="entry name" value="SH2"/>
    <property type="match status" value="1"/>
</dbReference>
<evidence type="ECO:0000259" key="4">
    <source>
        <dbReference type="PROSITE" id="PS50001"/>
    </source>
</evidence>
<protein>
    <submittedName>
        <fullName evidence="5">SH2 domain containing 7</fullName>
    </submittedName>
</protein>
<feature type="domain" description="SH2" evidence="4">
    <location>
        <begin position="107"/>
        <end position="198"/>
    </location>
</feature>
<proteinExistence type="predicted"/>
<dbReference type="AlphaFoldDB" id="A0A3Q3LLX2"/>
<reference evidence="5" key="2">
    <citation type="submission" date="2025-09" db="UniProtKB">
        <authorList>
            <consortium name="Ensembl"/>
        </authorList>
    </citation>
    <scope>IDENTIFICATION</scope>
</reference>
<dbReference type="PANTHER" id="PTHR14388:SF6">
    <property type="entry name" value="SH2 DOMAIN-CONTAINING PROTEIN 7"/>
    <property type="match status" value="1"/>
</dbReference>
<dbReference type="Proteomes" id="UP000261640">
    <property type="component" value="Unplaced"/>
</dbReference>
<dbReference type="GeneID" id="113133030"/>
<dbReference type="InParanoid" id="A0A3Q3LLX2"/>
<dbReference type="SMART" id="SM00252">
    <property type="entry name" value="SH2"/>
    <property type="match status" value="1"/>
</dbReference>
<name>A0A3Q3LLX2_9TELE</name>
<dbReference type="GeneTree" id="ENSGT00940000160977"/>
<dbReference type="Gene3D" id="3.30.505.10">
    <property type="entry name" value="SH2 domain"/>
    <property type="match status" value="1"/>
</dbReference>
<dbReference type="Pfam" id="PF00017">
    <property type="entry name" value="SH2"/>
    <property type="match status" value="1"/>
</dbReference>
<accession>A0A3Q3LLX2</accession>
<dbReference type="GO" id="GO:0005737">
    <property type="term" value="C:cytoplasm"/>
    <property type="evidence" value="ECO:0007669"/>
    <property type="project" value="TreeGrafter"/>
</dbReference>
<evidence type="ECO:0000256" key="3">
    <source>
        <dbReference type="SAM" id="MobiDB-lite"/>
    </source>
</evidence>
<evidence type="ECO:0000313" key="6">
    <source>
        <dbReference type="Proteomes" id="UP000261640"/>
    </source>
</evidence>
<keyword evidence="6" id="KW-1185">Reference proteome</keyword>
<keyword evidence="1 2" id="KW-0727">SH2 domain</keyword>
<dbReference type="OrthoDB" id="6108017at2759"/>
<dbReference type="SUPFAM" id="SSF55550">
    <property type="entry name" value="SH2 domain"/>
    <property type="match status" value="1"/>
</dbReference>
<dbReference type="PANTHER" id="PTHR14388">
    <property type="entry name" value="T CELL-SPECIFIC ADAPTER PROTEIN TSAD"/>
    <property type="match status" value="1"/>
</dbReference>
<dbReference type="InterPro" id="IPR036860">
    <property type="entry name" value="SH2_dom_sf"/>
</dbReference>
<dbReference type="FunFam" id="3.30.505.10:FF:000059">
    <property type="entry name" value="hematopoietic SH2 domain-containing protein"/>
    <property type="match status" value="1"/>
</dbReference>
<dbReference type="Ensembl" id="ENSMAMT00000011227.2">
    <property type="protein sequence ID" value="ENSMAMP00000010946.1"/>
    <property type="gene ID" value="ENSMAMG00000007413.2"/>
</dbReference>
<reference evidence="5" key="1">
    <citation type="submission" date="2025-08" db="UniProtKB">
        <authorList>
            <consortium name="Ensembl"/>
        </authorList>
    </citation>
    <scope>IDENTIFICATION</scope>
</reference>